<protein>
    <recommendedName>
        <fullName evidence="3">RING-type E3 ubiquitin transferase</fullName>
        <ecNumber evidence="3">2.3.2.27</ecNumber>
    </recommendedName>
</protein>
<dbReference type="InterPro" id="IPR013083">
    <property type="entry name" value="Znf_RING/FYVE/PHD"/>
</dbReference>
<evidence type="ECO:0000256" key="6">
    <source>
        <dbReference type="ARBA" id="ARBA00022771"/>
    </source>
</evidence>
<dbReference type="InterPro" id="IPR043540">
    <property type="entry name" value="RING1/RING2"/>
</dbReference>
<evidence type="ECO:0000256" key="2">
    <source>
        <dbReference type="ARBA" id="ARBA00004906"/>
    </source>
</evidence>
<dbReference type="PROSITE" id="PS00518">
    <property type="entry name" value="ZF_RING_1"/>
    <property type="match status" value="1"/>
</dbReference>
<dbReference type="EC" id="2.3.2.27" evidence="3"/>
<dbReference type="SUPFAM" id="SSF57850">
    <property type="entry name" value="RING/U-box"/>
    <property type="match status" value="1"/>
</dbReference>
<evidence type="ECO:0000313" key="11">
    <source>
        <dbReference type="WBParaSite" id="TMUE_1000004999.1"/>
    </source>
</evidence>
<keyword evidence="5" id="KW-0479">Metal-binding</keyword>
<keyword evidence="6 8" id="KW-0863">Zinc-finger</keyword>
<proteinExistence type="predicted"/>
<dbReference type="UniPathway" id="UPA00143"/>
<dbReference type="CDD" id="cd16531">
    <property type="entry name" value="RING-HC_RING1-like"/>
    <property type="match status" value="1"/>
</dbReference>
<dbReference type="Proteomes" id="UP000046395">
    <property type="component" value="Unassembled WGS sequence"/>
</dbReference>
<dbReference type="GO" id="GO:0061630">
    <property type="term" value="F:ubiquitin protein ligase activity"/>
    <property type="evidence" value="ECO:0007669"/>
    <property type="project" value="UniProtKB-EC"/>
</dbReference>
<keyword evidence="4" id="KW-0808">Transferase</keyword>
<dbReference type="Gene3D" id="3.30.40.10">
    <property type="entry name" value="Zinc/RING finger domain, C3HC4 (zinc finger)"/>
    <property type="match status" value="1"/>
</dbReference>
<evidence type="ECO:0000313" key="10">
    <source>
        <dbReference type="Proteomes" id="UP000046395"/>
    </source>
</evidence>
<evidence type="ECO:0000259" key="9">
    <source>
        <dbReference type="PROSITE" id="PS50089"/>
    </source>
</evidence>
<evidence type="ECO:0000256" key="4">
    <source>
        <dbReference type="ARBA" id="ARBA00022679"/>
    </source>
</evidence>
<dbReference type="InterPro" id="IPR001841">
    <property type="entry name" value="Znf_RING"/>
</dbReference>
<dbReference type="Pfam" id="PF13923">
    <property type="entry name" value="zf-C3HC4_2"/>
    <property type="match status" value="1"/>
</dbReference>
<name>A0A5S6QCT0_TRIMR</name>
<organism evidence="10 11">
    <name type="scientific">Trichuris muris</name>
    <name type="common">Mouse whipworm</name>
    <dbReference type="NCBI Taxonomy" id="70415"/>
    <lineage>
        <taxon>Eukaryota</taxon>
        <taxon>Metazoa</taxon>
        <taxon>Ecdysozoa</taxon>
        <taxon>Nematoda</taxon>
        <taxon>Enoplea</taxon>
        <taxon>Dorylaimia</taxon>
        <taxon>Trichinellida</taxon>
        <taxon>Trichuridae</taxon>
        <taxon>Trichuris</taxon>
    </lineage>
</organism>
<dbReference type="WBParaSite" id="TMUE_1000004999.1">
    <property type="protein sequence ID" value="TMUE_1000004999.1"/>
    <property type="gene ID" value="WBGene00292653"/>
</dbReference>
<evidence type="ECO:0000256" key="8">
    <source>
        <dbReference type="PROSITE-ProRule" id="PRU00175"/>
    </source>
</evidence>
<comment type="pathway">
    <text evidence="2">Protein modification; protein ubiquitination.</text>
</comment>
<dbReference type="Gene3D" id="3.10.20.90">
    <property type="entry name" value="Phosphatidylinositol 3-kinase Catalytic Subunit, Chain A, domain 1"/>
    <property type="match status" value="1"/>
</dbReference>
<dbReference type="STRING" id="70415.A0A5S6QCT0"/>
<dbReference type="GO" id="GO:0000151">
    <property type="term" value="C:ubiquitin ligase complex"/>
    <property type="evidence" value="ECO:0007669"/>
    <property type="project" value="InterPro"/>
</dbReference>
<keyword evidence="7" id="KW-0862">Zinc</keyword>
<dbReference type="GO" id="GO:0008270">
    <property type="term" value="F:zinc ion binding"/>
    <property type="evidence" value="ECO:0007669"/>
    <property type="project" value="UniProtKB-KW"/>
</dbReference>
<evidence type="ECO:0000256" key="3">
    <source>
        <dbReference type="ARBA" id="ARBA00012483"/>
    </source>
</evidence>
<dbReference type="PANTHER" id="PTHR46076">
    <property type="entry name" value="E3 UBIQUITIN-PROTEIN LIGASE RING1 / RING 2 FAMILY MEMBER"/>
    <property type="match status" value="1"/>
</dbReference>
<evidence type="ECO:0000256" key="7">
    <source>
        <dbReference type="ARBA" id="ARBA00022833"/>
    </source>
</evidence>
<dbReference type="PANTHER" id="PTHR46076:SF3">
    <property type="entry name" value="E3 UBIQUITIN-PROTEIN LIGASE RING1"/>
    <property type="match status" value="1"/>
</dbReference>
<keyword evidence="10" id="KW-1185">Reference proteome</keyword>
<dbReference type="SMART" id="SM00184">
    <property type="entry name" value="RING"/>
    <property type="match status" value="1"/>
</dbReference>
<accession>A0A5S6QCT0</accession>
<feature type="domain" description="RING-type" evidence="9">
    <location>
        <begin position="37"/>
        <end position="77"/>
    </location>
</feature>
<reference evidence="11" key="1">
    <citation type="submission" date="2019-12" db="UniProtKB">
        <authorList>
            <consortium name="WormBaseParasite"/>
        </authorList>
    </citation>
    <scope>IDENTIFICATION</scope>
</reference>
<dbReference type="GO" id="GO:0003682">
    <property type="term" value="F:chromatin binding"/>
    <property type="evidence" value="ECO:0007669"/>
    <property type="project" value="TreeGrafter"/>
</dbReference>
<dbReference type="GO" id="GO:0031519">
    <property type="term" value="C:PcG protein complex"/>
    <property type="evidence" value="ECO:0007669"/>
    <property type="project" value="TreeGrafter"/>
</dbReference>
<evidence type="ECO:0000256" key="5">
    <source>
        <dbReference type="ARBA" id="ARBA00022723"/>
    </source>
</evidence>
<comment type="catalytic activity">
    <reaction evidence="1">
        <text>S-ubiquitinyl-[E2 ubiquitin-conjugating enzyme]-L-cysteine + [acceptor protein]-L-lysine = [E2 ubiquitin-conjugating enzyme]-L-cysteine + N(6)-ubiquitinyl-[acceptor protein]-L-lysine.</text>
        <dbReference type="EC" id="2.3.2.27"/>
    </reaction>
</comment>
<dbReference type="GO" id="GO:0016567">
    <property type="term" value="P:protein ubiquitination"/>
    <property type="evidence" value="ECO:0007669"/>
    <property type="project" value="UniProtKB-UniPathway"/>
</dbReference>
<sequence>MPKRHIYDFIRRHRIPTSSNGDFISIVPRAFKSEITCPICLDTLKDTMRSKECLHRFCRECINRALRTGNKECPTCRAKLPSKRSLIPDPNYDSIISVVTSAPDSSYQPNALETASNAPLPLALPLCSSSSGRHADGNCVVGQPTAVKWEDQVVFFLRPHPCMSYPENIAPILLKKRLVRTSATFATVAHIAKYMRMRVAVELLTKADLETSRNAEQIVREKVNYVTIYARLKNELVSLNTFESLNILGVFNKYRPLGLAFPLEFYYYYHDVNSTDISLRYLSRSPLEITGLGFS</sequence>
<dbReference type="AlphaFoldDB" id="A0A5S6QCT0"/>
<evidence type="ECO:0000256" key="1">
    <source>
        <dbReference type="ARBA" id="ARBA00000900"/>
    </source>
</evidence>
<dbReference type="PROSITE" id="PS50089">
    <property type="entry name" value="ZF_RING_2"/>
    <property type="match status" value="1"/>
</dbReference>
<dbReference type="InterPro" id="IPR017907">
    <property type="entry name" value="Znf_RING_CS"/>
</dbReference>